<sequence>MHFGNCPESVAAALYSFASARHKDVICFAHVTNQMGQTEGDFEKGEADGTADALAVIASVARSAMKIAET</sequence>
<proteinExistence type="predicted"/>
<dbReference type="RefSeq" id="WP_367185938.1">
    <property type="nucleotide sequence ID" value="NZ_CAKXZT010000116.1"/>
</dbReference>
<dbReference type="Proteomes" id="UP001153050">
    <property type="component" value="Unassembled WGS sequence"/>
</dbReference>
<evidence type="ECO:0000313" key="1">
    <source>
        <dbReference type="EMBL" id="CAH2399245.1"/>
    </source>
</evidence>
<comment type="caution">
    <text evidence="1">The sequence shown here is derived from an EMBL/GenBank/DDBJ whole genome shotgun (WGS) entry which is preliminary data.</text>
</comment>
<dbReference type="EMBL" id="CAKXZT010000116">
    <property type="protein sequence ID" value="CAH2399245.1"/>
    <property type="molecule type" value="Genomic_DNA"/>
</dbReference>
<name>A0ABM9DRD5_9HYPH</name>
<protein>
    <submittedName>
        <fullName evidence="1">Uncharacterized protein</fullName>
    </submittedName>
</protein>
<reference evidence="1 2" key="1">
    <citation type="submission" date="2022-03" db="EMBL/GenBank/DDBJ databases">
        <authorList>
            <person name="Brunel B."/>
        </authorList>
    </citation>
    <scope>NUCLEOTIDE SEQUENCE [LARGE SCALE GENOMIC DNA]</scope>
    <source>
        <strain evidence="1">STM5069sample</strain>
    </source>
</reference>
<evidence type="ECO:0000313" key="2">
    <source>
        <dbReference type="Proteomes" id="UP001153050"/>
    </source>
</evidence>
<keyword evidence="2" id="KW-1185">Reference proteome</keyword>
<organism evidence="1 2">
    <name type="scientific">Mesorhizobium escarrei</name>
    <dbReference type="NCBI Taxonomy" id="666018"/>
    <lineage>
        <taxon>Bacteria</taxon>
        <taxon>Pseudomonadati</taxon>
        <taxon>Pseudomonadota</taxon>
        <taxon>Alphaproteobacteria</taxon>
        <taxon>Hyphomicrobiales</taxon>
        <taxon>Phyllobacteriaceae</taxon>
        <taxon>Mesorhizobium</taxon>
    </lineage>
</organism>
<gene>
    <name evidence="1" type="ORF">MES5069_220066</name>
</gene>
<accession>A0ABM9DRD5</accession>